<keyword evidence="2 4" id="KW-0808">Transferase</keyword>
<keyword evidence="1" id="KW-0328">Glycosyltransferase</keyword>
<sequence>MSTTSTPTSPGETGAVRRPRILCVSLSPIHSDARVLRQVSVLAGRGHVTTVGFGPTPHGSDEHLRIPDGAATLPQTPRGVALLALRRHEAAELSAPAVRYALEVLAGQRFDLVVANDARVLGLAHAVAARSDAPVWADMHEWAPEERTHVRSWRLLVAPFMTHLCRTYLPRSAAVTTVCNSIAELYGQHFGVTAEVMRNSSPYLDLRPSPVAADAVRLVHSGAAIHGRSLETMIDATRELGSRYTLDLYLLPGGDGGRYLRELKDRAADCSRVRFRDPVAPGDLPATLNAYDVGVFWIPPTHTNARYTLPNKFFDYVQARLAIAVGPSIEMARLVERYRLGVVSDGFDVAACVASLSTLDAAAIRGAKAAADVASSELSFETDALVGDRIVARLLAASSPAPGIG</sequence>
<comment type="caution">
    <text evidence="4">The sequence shown here is derived from an EMBL/GenBank/DDBJ whole genome shotgun (WGS) entry which is preliminary data.</text>
</comment>
<dbReference type="EMBL" id="PDJG01000001">
    <property type="protein sequence ID" value="PFG32510.1"/>
    <property type="molecule type" value="Genomic_DNA"/>
</dbReference>
<dbReference type="Gene3D" id="3.40.50.2000">
    <property type="entry name" value="Glycogen Phosphorylase B"/>
    <property type="match status" value="2"/>
</dbReference>
<dbReference type="AlphaFoldDB" id="A0A2A9E2T8"/>
<evidence type="ECO:0000313" key="4">
    <source>
        <dbReference type="EMBL" id="PFG32510.1"/>
    </source>
</evidence>
<keyword evidence="5" id="KW-1185">Reference proteome</keyword>
<feature type="domain" description="Glycosyltransferase subfamily 4-like N-terminal" evidence="3">
    <location>
        <begin position="36"/>
        <end position="195"/>
    </location>
</feature>
<dbReference type="RefSeq" id="WP_098453868.1">
    <property type="nucleotide sequence ID" value="NZ_PDJG01000001.1"/>
</dbReference>
<dbReference type="OrthoDB" id="9813214at2"/>
<evidence type="ECO:0000313" key="5">
    <source>
        <dbReference type="Proteomes" id="UP000225548"/>
    </source>
</evidence>
<accession>A0A2A9E2T8</accession>
<gene>
    <name evidence="4" type="ORF">ATL42_0350</name>
</gene>
<evidence type="ECO:0000256" key="1">
    <source>
        <dbReference type="ARBA" id="ARBA00022676"/>
    </source>
</evidence>
<dbReference type="Proteomes" id="UP000225548">
    <property type="component" value="Unassembled WGS sequence"/>
</dbReference>
<dbReference type="GO" id="GO:0016757">
    <property type="term" value="F:glycosyltransferase activity"/>
    <property type="evidence" value="ECO:0007669"/>
    <property type="project" value="UniProtKB-KW"/>
</dbReference>
<dbReference type="Pfam" id="PF13439">
    <property type="entry name" value="Glyco_transf_4"/>
    <property type="match status" value="1"/>
</dbReference>
<evidence type="ECO:0000256" key="2">
    <source>
        <dbReference type="ARBA" id="ARBA00022679"/>
    </source>
</evidence>
<dbReference type="InterPro" id="IPR028098">
    <property type="entry name" value="Glyco_trans_4-like_N"/>
</dbReference>
<evidence type="ECO:0000259" key="3">
    <source>
        <dbReference type="Pfam" id="PF13439"/>
    </source>
</evidence>
<protein>
    <submittedName>
        <fullName evidence="4">Glycosyl transferase family 4</fullName>
    </submittedName>
</protein>
<proteinExistence type="predicted"/>
<organism evidence="4 5">
    <name type="scientific">Sanguibacter antarcticus</name>
    <dbReference type="NCBI Taxonomy" id="372484"/>
    <lineage>
        <taxon>Bacteria</taxon>
        <taxon>Bacillati</taxon>
        <taxon>Actinomycetota</taxon>
        <taxon>Actinomycetes</taxon>
        <taxon>Micrococcales</taxon>
        <taxon>Sanguibacteraceae</taxon>
        <taxon>Sanguibacter</taxon>
    </lineage>
</organism>
<dbReference type="SUPFAM" id="SSF53756">
    <property type="entry name" value="UDP-Glycosyltransferase/glycogen phosphorylase"/>
    <property type="match status" value="1"/>
</dbReference>
<name>A0A2A9E2T8_9MICO</name>
<reference evidence="4 5" key="1">
    <citation type="submission" date="2017-10" db="EMBL/GenBank/DDBJ databases">
        <title>Sequencing the genomes of 1000 actinobacteria strains.</title>
        <authorList>
            <person name="Klenk H.-P."/>
        </authorList>
    </citation>
    <scope>NUCLEOTIDE SEQUENCE [LARGE SCALE GENOMIC DNA]</scope>
    <source>
        <strain evidence="4 5">DSM 18966</strain>
    </source>
</reference>